<dbReference type="EMBL" id="KZ819287">
    <property type="protein sequence ID" value="PWN99590.1"/>
    <property type="molecule type" value="Genomic_DNA"/>
</dbReference>
<sequence length="309" mass="34800">MAPLLDFELLMGEDRKDIWRDLCIKDAQTTADVSLVSRDHAEDPTYFIDVHSLVLLRHEWFKVLLGGEYAEGNGGAAAPAVGSYIPRMPDEVKFRRRKLVKLGVCHPALYLLVQWLYTERIPSLHESSIDTVVALFSAAEMLELDLLKTQLLKERASWLLANKGVGHTLATRCSKNEHIFSALTSVELALHAPLQDCYLTGFTWKLAEQTSAFDADFQRRLGQFFAGDGGRSAHAACMRERLLRFMTQCPRSVWNDEPEARSANEASMTTARGPVDRRSCRNSGRARPQAYAVHRQKGAVRVRDISVRE</sequence>
<name>A0A316ZD17_9BASI</name>
<dbReference type="GeneID" id="37267040"/>
<accession>A0A316ZD17</accession>
<keyword evidence="3" id="KW-1185">Reference proteome</keyword>
<dbReference type="Proteomes" id="UP000245946">
    <property type="component" value="Unassembled WGS sequence"/>
</dbReference>
<evidence type="ECO:0000313" key="2">
    <source>
        <dbReference type="EMBL" id="PWN99590.1"/>
    </source>
</evidence>
<dbReference type="RefSeq" id="XP_025599869.1">
    <property type="nucleotide sequence ID" value="XM_025739494.1"/>
</dbReference>
<dbReference type="AlphaFoldDB" id="A0A316ZD17"/>
<evidence type="ECO:0000313" key="3">
    <source>
        <dbReference type="Proteomes" id="UP000245946"/>
    </source>
</evidence>
<organism evidence="2 3">
    <name type="scientific">Tilletiopsis washingtonensis</name>
    <dbReference type="NCBI Taxonomy" id="58919"/>
    <lineage>
        <taxon>Eukaryota</taxon>
        <taxon>Fungi</taxon>
        <taxon>Dikarya</taxon>
        <taxon>Basidiomycota</taxon>
        <taxon>Ustilaginomycotina</taxon>
        <taxon>Exobasidiomycetes</taxon>
        <taxon>Entylomatales</taxon>
        <taxon>Entylomatales incertae sedis</taxon>
        <taxon>Tilletiopsis</taxon>
    </lineage>
</organism>
<dbReference type="InterPro" id="IPR011333">
    <property type="entry name" value="SKP1/BTB/POZ_sf"/>
</dbReference>
<proteinExistence type="predicted"/>
<evidence type="ECO:0008006" key="4">
    <source>
        <dbReference type="Google" id="ProtNLM"/>
    </source>
</evidence>
<protein>
    <recommendedName>
        <fullName evidence="4">BTB domain-containing protein</fullName>
    </recommendedName>
</protein>
<gene>
    <name evidence="2" type="ORF">FA09DRAFT_212398</name>
</gene>
<reference evidence="2 3" key="1">
    <citation type="journal article" date="2018" name="Mol. Biol. Evol.">
        <title>Broad Genomic Sampling Reveals a Smut Pathogenic Ancestry of the Fungal Clade Ustilaginomycotina.</title>
        <authorList>
            <person name="Kijpornyongpan T."/>
            <person name="Mondo S.J."/>
            <person name="Barry K."/>
            <person name="Sandor L."/>
            <person name="Lee J."/>
            <person name="Lipzen A."/>
            <person name="Pangilinan J."/>
            <person name="LaButti K."/>
            <person name="Hainaut M."/>
            <person name="Henrissat B."/>
            <person name="Grigoriev I.V."/>
            <person name="Spatafora J.W."/>
            <person name="Aime M.C."/>
        </authorList>
    </citation>
    <scope>NUCLEOTIDE SEQUENCE [LARGE SCALE GENOMIC DNA]</scope>
    <source>
        <strain evidence="2 3">MCA 4186</strain>
    </source>
</reference>
<dbReference type="Gene3D" id="3.30.710.10">
    <property type="entry name" value="Potassium Channel Kv1.1, Chain A"/>
    <property type="match status" value="1"/>
</dbReference>
<feature type="region of interest" description="Disordered" evidence="1">
    <location>
        <begin position="257"/>
        <end position="297"/>
    </location>
</feature>
<evidence type="ECO:0000256" key="1">
    <source>
        <dbReference type="SAM" id="MobiDB-lite"/>
    </source>
</evidence>